<name>A0AAV5W7K4_9BILA</name>
<sequence>FFLWLSVYKMEDLTRGVGKLSVRSGSKTNIERRRLGSEKEIDPEKKTGFLSSIKRLFVSDAKIDEAGKEKDECRKESQPVIQKPLYHAFHPVPNLPLPQVDDCPDFNTDICDYMYHFQAAVPANFLVDRAISATQRQRIVTFIAERHGDFQQPLESFHLAVFLIDSMLIANELTSENAEVMCIAALSLASKHERQVGLSRQTLRDYDMARRLRYETRIFRKMNYCLGQHTVIHLMRILSAALYTKSYRDANEANAWNSAKVLSQLAAMDASLVGGTKPSLLAAAILRLSLALIGRKWMELYTLQSQHNEEEIRQKTRVLYKLTKKTFDINTNAIICHIVFNQSGADFIRKNLSQAAQIIDNQ</sequence>
<proteinExistence type="predicted"/>
<dbReference type="SUPFAM" id="SSF47954">
    <property type="entry name" value="Cyclin-like"/>
    <property type="match status" value="2"/>
</dbReference>
<comment type="caution">
    <text evidence="2">The sequence shown here is derived from an EMBL/GenBank/DDBJ whole genome shotgun (WGS) entry which is preliminary data.</text>
</comment>
<feature type="domain" description="Cyclin N-terminal" evidence="1">
    <location>
        <begin position="109"/>
        <end position="224"/>
    </location>
</feature>
<protein>
    <recommendedName>
        <fullName evidence="1">Cyclin N-terminal domain-containing protein</fullName>
    </recommendedName>
</protein>
<evidence type="ECO:0000313" key="3">
    <source>
        <dbReference type="Proteomes" id="UP001432322"/>
    </source>
</evidence>
<dbReference type="EMBL" id="BTSY01000005">
    <property type="protein sequence ID" value="GMT28171.1"/>
    <property type="molecule type" value="Genomic_DNA"/>
</dbReference>
<gene>
    <name evidence="2" type="ORF">PFISCL1PPCAC_19468</name>
</gene>
<dbReference type="Proteomes" id="UP001432322">
    <property type="component" value="Unassembled WGS sequence"/>
</dbReference>
<reference evidence="2" key="1">
    <citation type="submission" date="2023-10" db="EMBL/GenBank/DDBJ databases">
        <title>Genome assembly of Pristionchus species.</title>
        <authorList>
            <person name="Yoshida K."/>
            <person name="Sommer R.J."/>
        </authorList>
    </citation>
    <scope>NUCLEOTIDE SEQUENCE</scope>
    <source>
        <strain evidence="2">RS5133</strain>
    </source>
</reference>
<dbReference type="Pfam" id="PF00134">
    <property type="entry name" value="Cyclin_N"/>
    <property type="match status" value="1"/>
</dbReference>
<evidence type="ECO:0000259" key="1">
    <source>
        <dbReference type="Pfam" id="PF00134"/>
    </source>
</evidence>
<dbReference type="InterPro" id="IPR006671">
    <property type="entry name" value="Cyclin_N"/>
</dbReference>
<accession>A0AAV5W7K4</accession>
<organism evidence="2 3">
    <name type="scientific">Pristionchus fissidentatus</name>
    <dbReference type="NCBI Taxonomy" id="1538716"/>
    <lineage>
        <taxon>Eukaryota</taxon>
        <taxon>Metazoa</taxon>
        <taxon>Ecdysozoa</taxon>
        <taxon>Nematoda</taxon>
        <taxon>Chromadorea</taxon>
        <taxon>Rhabditida</taxon>
        <taxon>Rhabditina</taxon>
        <taxon>Diplogasteromorpha</taxon>
        <taxon>Diplogasteroidea</taxon>
        <taxon>Neodiplogasteridae</taxon>
        <taxon>Pristionchus</taxon>
    </lineage>
</organism>
<dbReference type="InterPro" id="IPR036915">
    <property type="entry name" value="Cyclin-like_sf"/>
</dbReference>
<keyword evidence="3" id="KW-1185">Reference proteome</keyword>
<dbReference type="Gene3D" id="1.10.472.10">
    <property type="entry name" value="Cyclin-like"/>
    <property type="match status" value="2"/>
</dbReference>
<dbReference type="AlphaFoldDB" id="A0AAV5W7K4"/>
<evidence type="ECO:0000313" key="2">
    <source>
        <dbReference type="EMBL" id="GMT28171.1"/>
    </source>
</evidence>
<feature type="non-terminal residue" evidence="2">
    <location>
        <position position="1"/>
    </location>
</feature>